<gene>
    <name evidence="1" type="ORF">F965_00490</name>
</gene>
<name>N8WQ49_9GAMM</name>
<dbReference type="RefSeq" id="WP_004812472.1">
    <property type="nucleotide sequence ID" value="NZ_KB849450.1"/>
</dbReference>
<accession>N8WQ49</accession>
<sequence>MAYLLFKEKAKKQGDTGHQIQCASAIFNYQVLGDGEVLFSGSNVPDADPNNDDHWIDIVTITAQQADTEPFRQHCWNAVRWKVVSGTSVDIYVTSGVAG</sequence>
<comment type="caution">
    <text evidence="1">The sequence shown here is derived from an EMBL/GenBank/DDBJ whole genome shotgun (WGS) entry which is preliminary data.</text>
</comment>
<dbReference type="AlphaFoldDB" id="N8WQ49"/>
<keyword evidence="2" id="KW-1185">Reference proteome</keyword>
<evidence type="ECO:0000313" key="1">
    <source>
        <dbReference type="EMBL" id="ENV14247.1"/>
    </source>
</evidence>
<evidence type="ECO:0000313" key="2">
    <source>
        <dbReference type="Proteomes" id="UP000018438"/>
    </source>
</evidence>
<reference evidence="1 2" key="1">
    <citation type="submission" date="2013-02" db="EMBL/GenBank/DDBJ databases">
        <title>The Genome Sequence of Acinetobacter schindleri NIPH 900.</title>
        <authorList>
            <consortium name="The Broad Institute Genome Sequencing Platform"/>
            <consortium name="The Broad Institute Genome Sequencing Center for Infectious Disease"/>
            <person name="Cerqueira G."/>
            <person name="Feldgarden M."/>
            <person name="Courvalin P."/>
            <person name="Perichon B."/>
            <person name="Grillot-Courvalin C."/>
            <person name="Clermont D."/>
            <person name="Rocha E."/>
            <person name="Yoon E.-J."/>
            <person name="Nemec A."/>
            <person name="Walker B."/>
            <person name="Young S.K."/>
            <person name="Zeng Q."/>
            <person name="Gargeya S."/>
            <person name="Fitzgerald M."/>
            <person name="Haas B."/>
            <person name="Abouelleil A."/>
            <person name="Alvarado L."/>
            <person name="Arachchi H.M."/>
            <person name="Berlin A.M."/>
            <person name="Chapman S.B."/>
            <person name="Dewar J."/>
            <person name="Goldberg J."/>
            <person name="Griggs A."/>
            <person name="Gujja S."/>
            <person name="Hansen M."/>
            <person name="Howarth C."/>
            <person name="Imamovic A."/>
            <person name="Larimer J."/>
            <person name="McCowan C."/>
            <person name="Murphy C."/>
            <person name="Neiman D."/>
            <person name="Pearson M."/>
            <person name="Priest M."/>
            <person name="Roberts A."/>
            <person name="Saif S."/>
            <person name="Shea T."/>
            <person name="Sisk P."/>
            <person name="Sykes S."/>
            <person name="Wortman J."/>
            <person name="Nusbaum C."/>
            <person name="Birren B."/>
        </authorList>
    </citation>
    <scope>NUCLEOTIDE SEQUENCE [LARGE SCALE GENOMIC DNA]</scope>
    <source>
        <strain evidence="1 2">NIPH 900</strain>
    </source>
</reference>
<proteinExistence type="predicted"/>
<organism evidence="1 2">
    <name type="scientific">Acinetobacter schindleri NIPH 900</name>
    <dbReference type="NCBI Taxonomy" id="1217675"/>
    <lineage>
        <taxon>Bacteria</taxon>
        <taxon>Pseudomonadati</taxon>
        <taxon>Pseudomonadota</taxon>
        <taxon>Gammaproteobacteria</taxon>
        <taxon>Moraxellales</taxon>
        <taxon>Moraxellaceae</taxon>
        <taxon>Acinetobacter</taxon>
    </lineage>
</organism>
<dbReference type="PATRIC" id="fig|1217675.3.peg.471"/>
<protein>
    <submittedName>
        <fullName evidence="1">Uncharacterized protein</fullName>
    </submittedName>
</protein>
<dbReference type="HOGENOM" id="CLU_2299617_0_0_6"/>
<dbReference type="Proteomes" id="UP000018438">
    <property type="component" value="Unassembled WGS sequence"/>
</dbReference>
<dbReference type="EMBL" id="APPI01000010">
    <property type="protein sequence ID" value="ENV14247.1"/>
    <property type="molecule type" value="Genomic_DNA"/>
</dbReference>